<protein>
    <submittedName>
        <fullName evidence="2">DUF1176 domain-containing protein</fullName>
    </submittedName>
</protein>
<gene>
    <name evidence="2" type="ORF">ACFSKQ_13055</name>
</gene>
<evidence type="ECO:0000256" key="1">
    <source>
        <dbReference type="SAM" id="SignalP"/>
    </source>
</evidence>
<dbReference type="Pfam" id="PF06674">
    <property type="entry name" value="DUF1176"/>
    <property type="match status" value="1"/>
</dbReference>
<sequence length="345" mass="35198">MKLTDLARATPLLPLLLAAPAAAGEPGEMRSFGDWIAGCDNRLSCTAIGLSPEAAPVFAYLKVAREAGAQAEPTVSVSILDQLETGGPIGLALPDGTLPVTSLDVPEGADTSFAAAELGDVDHGAFLDALLPASVLDVSLGGDTVPVSLEGLSAALRYMDDVQGRAGGLTALVAKGEAAADSVTPAPPPVTVTAQPLSEIAEPGERPAALGAPEEYCPDNLDDLVFEAADGTRLWGVCSSAGAYNLSYDFWIVRDGTAEPADFGAFGQGFSGDGTSTLVNPTLMEDGLTITAFARGRGLGDCGAIASWAMDAGAPTLVESAVMGECRGVMPDDWPVLYRAELSTE</sequence>
<feature type="signal peptide" evidence="1">
    <location>
        <begin position="1"/>
        <end position="23"/>
    </location>
</feature>
<evidence type="ECO:0000313" key="2">
    <source>
        <dbReference type="EMBL" id="MFD2238379.1"/>
    </source>
</evidence>
<keyword evidence="1" id="KW-0732">Signal</keyword>
<dbReference type="InterPro" id="IPR009560">
    <property type="entry name" value="DUF1176"/>
</dbReference>
<organism evidence="2 3">
    <name type="scientific">Aureimonas populi</name>
    <dbReference type="NCBI Taxonomy" id="1701758"/>
    <lineage>
        <taxon>Bacteria</taxon>
        <taxon>Pseudomonadati</taxon>
        <taxon>Pseudomonadota</taxon>
        <taxon>Alphaproteobacteria</taxon>
        <taxon>Hyphomicrobiales</taxon>
        <taxon>Aurantimonadaceae</taxon>
        <taxon>Aureimonas</taxon>
    </lineage>
</organism>
<reference evidence="3" key="1">
    <citation type="journal article" date="2019" name="Int. J. Syst. Evol. Microbiol.">
        <title>The Global Catalogue of Microorganisms (GCM) 10K type strain sequencing project: providing services to taxonomists for standard genome sequencing and annotation.</title>
        <authorList>
            <consortium name="The Broad Institute Genomics Platform"/>
            <consortium name="The Broad Institute Genome Sequencing Center for Infectious Disease"/>
            <person name="Wu L."/>
            <person name="Ma J."/>
        </authorList>
    </citation>
    <scope>NUCLEOTIDE SEQUENCE [LARGE SCALE GENOMIC DNA]</scope>
    <source>
        <strain evidence="3">ZS-35-S2</strain>
    </source>
</reference>
<feature type="chain" id="PRO_5046597767" evidence="1">
    <location>
        <begin position="24"/>
        <end position="345"/>
    </location>
</feature>
<keyword evidence="3" id="KW-1185">Reference proteome</keyword>
<comment type="caution">
    <text evidence="2">The sequence shown here is derived from an EMBL/GenBank/DDBJ whole genome shotgun (WGS) entry which is preliminary data.</text>
</comment>
<dbReference type="EMBL" id="JBHUIJ010000016">
    <property type="protein sequence ID" value="MFD2238379.1"/>
    <property type="molecule type" value="Genomic_DNA"/>
</dbReference>
<dbReference type="RefSeq" id="WP_209737048.1">
    <property type="nucleotide sequence ID" value="NZ_CP072611.1"/>
</dbReference>
<dbReference type="Proteomes" id="UP001597371">
    <property type="component" value="Unassembled WGS sequence"/>
</dbReference>
<name>A0ABW5CM30_9HYPH</name>
<proteinExistence type="predicted"/>
<evidence type="ECO:0000313" key="3">
    <source>
        <dbReference type="Proteomes" id="UP001597371"/>
    </source>
</evidence>
<accession>A0ABW5CM30</accession>